<dbReference type="FunFam" id="3.30.200.20:FF:000099">
    <property type="entry name" value="Serine/threonine-protein kinase BLUS1"/>
    <property type="match status" value="1"/>
</dbReference>
<dbReference type="GO" id="GO:0004672">
    <property type="term" value="F:protein kinase activity"/>
    <property type="evidence" value="ECO:0007669"/>
    <property type="project" value="InterPro"/>
</dbReference>
<evidence type="ECO:0000256" key="3">
    <source>
        <dbReference type="SAM" id="MobiDB-lite"/>
    </source>
</evidence>
<dbReference type="Pfam" id="PF00069">
    <property type="entry name" value="Pkinase"/>
    <property type="match status" value="1"/>
</dbReference>
<gene>
    <name evidence="5" type="ORF">Syun_019858</name>
</gene>
<feature type="binding site" evidence="2">
    <location>
        <position position="47"/>
    </location>
    <ligand>
        <name>ATP</name>
        <dbReference type="ChEBI" id="CHEBI:30616"/>
    </ligand>
</feature>
<accession>A0AAP0IUW4</accession>
<feature type="region of interest" description="Disordered" evidence="3">
    <location>
        <begin position="514"/>
        <end position="534"/>
    </location>
</feature>
<dbReference type="GO" id="GO:0043539">
    <property type="term" value="F:protein serine/threonine kinase activator activity"/>
    <property type="evidence" value="ECO:0007669"/>
    <property type="project" value="InterPro"/>
</dbReference>
<dbReference type="SMART" id="SM00220">
    <property type="entry name" value="S_TKc"/>
    <property type="match status" value="1"/>
</dbReference>
<dbReference type="PANTHER" id="PTHR48014">
    <property type="entry name" value="SERINE/THREONINE-PROTEIN KINASE FRAY2"/>
    <property type="match status" value="1"/>
</dbReference>
<dbReference type="Gene3D" id="3.30.200.20">
    <property type="entry name" value="Phosphorylase Kinase, domain 1"/>
    <property type="match status" value="1"/>
</dbReference>
<dbReference type="InterPro" id="IPR011009">
    <property type="entry name" value="Kinase-like_dom_sf"/>
</dbReference>
<evidence type="ECO:0000256" key="1">
    <source>
        <dbReference type="ARBA" id="ARBA00008874"/>
    </source>
</evidence>
<dbReference type="PROSITE" id="PS00107">
    <property type="entry name" value="PROTEIN_KINASE_ATP"/>
    <property type="match status" value="1"/>
</dbReference>
<keyword evidence="2" id="KW-0547">Nucleotide-binding</keyword>
<dbReference type="SUPFAM" id="SSF56112">
    <property type="entry name" value="Protein kinase-like (PK-like)"/>
    <property type="match status" value="1"/>
</dbReference>
<evidence type="ECO:0000256" key="2">
    <source>
        <dbReference type="PROSITE-ProRule" id="PRU10141"/>
    </source>
</evidence>
<evidence type="ECO:0000313" key="5">
    <source>
        <dbReference type="EMBL" id="KAK9122241.1"/>
    </source>
</evidence>
<feature type="region of interest" description="Disordered" evidence="3">
    <location>
        <begin position="354"/>
        <end position="386"/>
    </location>
</feature>
<feature type="compositionally biased region" description="Basic and acidic residues" evidence="3">
    <location>
        <begin position="361"/>
        <end position="374"/>
    </location>
</feature>
<feature type="compositionally biased region" description="Polar residues" evidence="3">
    <location>
        <begin position="640"/>
        <end position="650"/>
    </location>
</feature>
<dbReference type="PROSITE" id="PS50011">
    <property type="entry name" value="PROTEIN_KINASE_DOM"/>
    <property type="match status" value="1"/>
</dbReference>
<comment type="caution">
    <text evidence="5">The sequence shown here is derived from an EMBL/GenBank/DDBJ whole genome shotgun (WGS) entry which is preliminary data.</text>
</comment>
<dbReference type="InterPro" id="IPR047173">
    <property type="entry name" value="STRAD_A/B-like"/>
</dbReference>
<dbReference type="Gene3D" id="1.10.510.10">
    <property type="entry name" value="Transferase(Phosphotransferase) domain 1"/>
    <property type="match status" value="1"/>
</dbReference>
<dbReference type="PANTHER" id="PTHR48014:SF21">
    <property type="entry name" value="SERINE_THREONINE-PROTEIN KINASE FRAY2"/>
    <property type="match status" value="1"/>
</dbReference>
<feature type="domain" description="Protein kinase" evidence="4">
    <location>
        <begin position="18"/>
        <end position="279"/>
    </location>
</feature>
<evidence type="ECO:0000313" key="6">
    <source>
        <dbReference type="Proteomes" id="UP001420932"/>
    </source>
</evidence>
<name>A0AAP0IUW4_9MAGN</name>
<dbReference type="FunFam" id="1.10.510.10:FF:000125">
    <property type="entry name" value="serine/threonine-protein kinase BLUS1-like isoform X2"/>
    <property type="match status" value="1"/>
</dbReference>
<dbReference type="EMBL" id="JBBNAF010000008">
    <property type="protein sequence ID" value="KAK9122241.1"/>
    <property type="molecule type" value="Genomic_DNA"/>
</dbReference>
<dbReference type="Proteomes" id="UP001420932">
    <property type="component" value="Unassembled WGS sequence"/>
</dbReference>
<feature type="region of interest" description="Disordered" evidence="3">
    <location>
        <begin position="627"/>
        <end position="655"/>
    </location>
</feature>
<dbReference type="InterPro" id="IPR017441">
    <property type="entry name" value="Protein_kinase_ATP_BS"/>
</dbReference>
<keyword evidence="2" id="KW-0067">ATP-binding</keyword>
<dbReference type="CDD" id="cd06610">
    <property type="entry name" value="STKc_OSR1_SPAK"/>
    <property type="match status" value="1"/>
</dbReference>
<dbReference type="InterPro" id="IPR000719">
    <property type="entry name" value="Prot_kinase_dom"/>
</dbReference>
<reference evidence="5 6" key="1">
    <citation type="submission" date="2024-01" db="EMBL/GenBank/DDBJ databases">
        <title>Genome assemblies of Stephania.</title>
        <authorList>
            <person name="Yang L."/>
        </authorList>
    </citation>
    <scope>NUCLEOTIDE SEQUENCE [LARGE SCALE GENOMIC DNA]</scope>
    <source>
        <strain evidence="5">YNDBR</strain>
        <tissue evidence="5">Leaf</tissue>
    </source>
</reference>
<proteinExistence type="inferred from homology"/>
<dbReference type="AlphaFoldDB" id="A0AAP0IUW4"/>
<organism evidence="5 6">
    <name type="scientific">Stephania yunnanensis</name>
    <dbReference type="NCBI Taxonomy" id="152371"/>
    <lineage>
        <taxon>Eukaryota</taxon>
        <taxon>Viridiplantae</taxon>
        <taxon>Streptophyta</taxon>
        <taxon>Embryophyta</taxon>
        <taxon>Tracheophyta</taxon>
        <taxon>Spermatophyta</taxon>
        <taxon>Magnoliopsida</taxon>
        <taxon>Ranunculales</taxon>
        <taxon>Menispermaceae</taxon>
        <taxon>Menispermoideae</taxon>
        <taxon>Cissampelideae</taxon>
        <taxon>Stephania</taxon>
    </lineage>
</organism>
<comment type="similarity">
    <text evidence="1">Belongs to the protein kinase superfamily. STE Ser/Thr protein kinase family. STE20 subfamily.</text>
</comment>
<keyword evidence="6" id="KW-1185">Reference proteome</keyword>
<protein>
    <recommendedName>
        <fullName evidence="4">Protein kinase domain-containing protein</fullName>
    </recommendedName>
</protein>
<dbReference type="GO" id="GO:0005524">
    <property type="term" value="F:ATP binding"/>
    <property type="evidence" value="ECO:0007669"/>
    <property type="project" value="UniProtKB-UniRule"/>
</dbReference>
<sequence>MKRSASERKTFSTSREEYELLEEIGQGASATVYRAIYRPTNEVVAVKCLDLERCNSNLENIQKEAQIMSLMNHPNLVTSYCSFVVDRCLWVIMPFMAEGSCLHLMKYGYPDGLKESTIGYILKETLKALDYLHRHGHIHRDVKAGNILIDSDGMVKLADFGVSACMFDNGDRRRARNTFIGTPCWMAPEVMQQDSGYDFKADIWSFGITALELAHGHAPFSKFPPMKVLLMTLQNAPPGLDYDRDKKFSKSFKEMIGMCLVKDQKKRPTAEKLLKHSFFKKTKSPGPSVKKVLLDLPPLGDRVKIIQLKDAAQLASKELPSAEQEAMSQSEYKRSVSGWNFDVEDLKLQASLIPDDDDDITGAKDEDQTKRLAGEDVDASSSSSGFGRTTSFVGVDCREGTSGSETSTAECLNQISDFGDKEYVDGNGCSEAALQGLEKITQVCLKSQNNRNCRAPNGLLMPDREVTRSLSEKDVISKRCENNHQEITDKSRHTMRKVPSFNSQLMLPNQASANNLSAPSRFSGGSGDAVEDSSKVDLVQKKGRFSVTSENVDFVNDPSMKRSSSFGAFLLDSKQGLPVQSSKAAQNGSAPASLASSLQCLLKQTSALQDLIASSLNNLERGKAADGQTCSALQKGKPTPESQSSENVGDTSDGGRRQLLLSKISEFQSRMNDLTVVLTTENLMQMKKLRRPNDHGSPLFILSILSSRSEPSRRLACSASFSGMCVFNLLSSTRRNRILTSAVNAQFVNCLYEEQGSNLTLMDWFVDI</sequence>
<evidence type="ECO:0000259" key="4">
    <source>
        <dbReference type="PROSITE" id="PS50011"/>
    </source>
</evidence>